<comment type="caution">
    <text evidence="1">The sequence shown here is derived from an EMBL/GenBank/DDBJ whole genome shotgun (WGS) entry which is preliminary data.</text>
</comment>
<dbReference type="EMBL" id="CAJNOR010001281">
    <property type="protein sequence ID" value="CAF1113208.1"/>
    <property type="molecule type" value="Genomic_DNA"/>
</dbReference>
<evidence type="ECO:0000313" key="1">
    <source>
        <dbReference type="EMBL" id="CAF1113208.1"/>
    </source>
</evidence>
<keyword evidence="2" id="KW-1185">Reference proteome</keyword>
<dbReference type="AlphaFoldDB" id="A0A814Q131"/>
<proteinExistence type="predicted"/>
<organism evidence="1 2">
    <name type="scientific">Adineta ricciae</name>
    <name type="common">Rotifer</name>
    <dbReference type="NCBI Taxonomy" id="249248"/>
    <lineage>
        <taxon>Eukaryota</taxon>
        <taxon>Metazoa</taxon>
        <taxon>Spiralia</taxon>
        <taxon>Gnathifera</taxon>
        <taxon>Rotifera</taxon>
        <taxon>Eurotatoria</taxon>
        <taxon>Bdelloidea</taxon>
        <taxon>Adinetida</taxon>
        <taxon>Adinetidae</taxon>
        <taxon>Adineta</taxon>
    </lineage>
</organism>
<accession>A0A814Q131</accession>
<sequence length="460" mass="52272">MLFIFLTLFISSEARQIYFQGTELLSDVNYTQGFSIIPACPPTPQCNTAPRSRIYNPFFTVPNATAPWQMVQWSSHSNISLNGIFMNDSRSRGMQWSTDDKRFVIFQDGRLQMSVNGYHEYGGKYKAPDAPWVHLLIQQDIGVAGGAVPLSEVTELRWNLDVQLLYMNQHIQPGYDPGLHAGIFPLYMTIQNFISGDPEYGKYFWLGLCPYDDRVLMSPLYVNGDKGTASLIYSPAFSNFANMSVHTERIVHVTGDMMPFVRLGLQAAVERGFLHSTDLRKYHVGAMNIGWEVTGLNNGTIEIGNFSLKQYTAQNPKSYEFNQDGNTEGWIQKSALNQDLSSPKDGKWILSSIDGEHLQLWSPELILDASKVKKILVSMANVCPLNNHFRLFWSKNQHGLFDDQNSISIEMTNNGEWKEYVLDLSMKSNWQGLVRRLRIDSICKGKNTKFGLDYIRFAGY</sequence>
<dbReference type="Proteomes" id="UP000663828">
    <property type="component" value="Unassembled WGS sequence"/>
</dbReference>
<protein>
    <submittedName>
        <fullName evidence="1">Uncharacterized protein</fullName>
    </submittedName>
</protein>
<gene>
    <name evidence="1" type="ORF">XAT740_LOCUS18979</name>
</gene>
<reference evidence="1" key="1">
    <citation type="submission" date="2021-02" db="EMBL/GenBank/DDBJ databases">
        <authorList>
            <person name="Nowell W R."/>
        </authorList>
    </citation>
    <scope>NUCLEOTIDE SEQUENCE</scope>
</reference>
<name>A0A814Q131_ADIRI</name>
<evidence type="ECO:0000313" key="2">
    <source>
        <dbReference type="Proteomes" id="UP000663828"/>
    </source>
</evidence>